<evidence type="ECO:0000256" key="2">
    <source>
        <dbReference type="SAM" id="Phobius"/>
    </source>
</evidence>
<dbReference type="InterPro" id="IPR039190">
    <property type="entry name" value="TTC14"/>
</dbReference>
<evidence type="ECO:0008006" key="5">
    <source>
        <dbReference type="Google" id="ProtNLM"/>
    </source>
</evidence>
<keyword evidence="2" id="KW-1133">Transmembrane helix</keyword>
<feature type="compositionally biased region" description="Polar residues" evidence="1">
    <location>
        <begin position="371"/>
        <end position="380"/>
    </location>
</feature>
<dbReference type="PANTHER" id="PTHR23184">
    <property type="entry name" value="TETRATRICOPEPTIDE REPEAT PROTEIN 14"/>
    <property type="match status" value="1"/>
</dbReference>
<dbReference type="EMBL" id="JANAWD010000840">
    <property type="protein sequence ID" value="KAJ3475531.1"/>
    <property type="molecule type" value="Genomic_DNA"/>
</dbReference>
<name>A0AAD5UW16_9APHY</name>
<comment type="caution">
    <text evidence="3">The sequence shown here is derived from an EMBL/GenBank/DDBJ whole genome shotgun (WGS) entry which is preliminary data.</text>
</comment>
<feature type="compositionally biased region" description="Low complexity" evidence="1">
    <location>
        <begin position="420"/>
        <end position="430"/>
    </location>
</feature>
<dbReference type="Proteomes" id="UP001212997">
    <property type="component" value="Unassembled WGS sequence"/>
</dbReference>
<evidence type="ECO:0000313" key="4">
    <source>
        <dbReference type="Proteomes" id="UP001212997"/>
    </source>
</evidence>
<feature type="region of interest" description="Disordered" evidence="1">
    <location>
        <begin position="347"/>
        <end position="467"/>
    </location>
</feature>
<reference evidence="3" key="1">
    <citation type="submission" date="2022-07" db="EMBL/GenBank/DDBJ databases">
        <title>Genome Sequence of Physisporinus lineatus.</title>
        <authorList>
            <person name="Buettner E."/>
        </authorList>
    </citation>
    <scope>NUCLEOTIDE SEQUENCE</scope>
    <source>
        <strain evidence="3">VT162</strain>
    </source>
</reference>
<sequence length="467" mass="48960">MDSINQLFPRQYPRLGFQHLTPTPTLLLFQPTHLVKRQATPAPSGGSSTSGSSSDSSLSQSSTSGSDSSSSSSSSSSSESSQSSSSSSISSSSESSISSSSSTPSDPSSSSSSQEPSTSPTPTPTLSIPSSIPPSSSITPEQQVISPSPSWSNFTSAQTTLTSTIVTEVNGVPTTLVTTIPTTLSNAPSSPSSSSTRSIIIGCSIGGVALAAILVSLALFCRRQNYRKLRVFSRNHKTRSMLLEGEDFDDTDIGPPLQRYTDCPASMSSQSQYSTAPLAPSPTGYSNPMAQVAPIAARTSPHLLVRASESGSIFREAVWPPPGERSRFVDPLLSSSSQVDLGRIVDDVMGGSTTQGSRPPSSFGATMHHQAASSMTSFSHLRQDTAESSEDYRRHSRATSQTGLLPDRSDSPFSPPRGPPLFVANASPASPATPPVTSPKNWLERSPHPVRKMTEDEGAVVQMGEAL</sequence>
<keyword evidence="2" id="KW-0812">Transmembrane</keyword>
<organism evidence="3 4">
    <name type="scientific">Meripilus lineatus</name>
    <dbReference type="NCBI Taxonomy" id="2056292"/>
    <lineage>
        <taxon>Eukaryota</taxon>
        <taxon>Fungi</taxon>
        <taxon>Dikarya</taxon>
        <taxon>Basidiomycota</taxon>
        <taxon>Agaricomycotina</taxon>
        <taxon>Agaricomycetes</taxon>
        <taxon>Polyporales</taxon>
        <taxon>Meripilaceae</taxon>
        <taxon>Meripilus</taxon>
    </lineage>
</organism>
<feature type="region of interest" description="Disordered" evidence="1">
    <location>
        <begin position="31"/>
        <end position="153"/>
    </location>
</feature>
<evidence type="ECO:0000313" key="3">
    <source>
        <dbReference type="EMBL" id="KAJ3475531.1"/>
    </source>
</evidence>
<feature type="transmembrane region" description="Helical" evidence="2">
    <location>
        <begin position="199"/>
        <end position="220"/>
    </location>
</feature>
<protein>
    <recommendedName>
        <fullName evidence="5">Mid2 domain-containing protein</fullName>
    </recommendedName>
</protein>
<dbReference type="PANTHER" id="PTHR23184:SF9">
    <property type="entry name" value="TETRATRICOPEPTIDE REPEAT PROTEIN 14"/>
    <property type="match status" value="1"/>
</dbReference>
<feature type="compositionally biased region" description="Basic and acidic residues" evidence="1">
    <location>
        <begin position="381"/>
        <end position="393"/>
    </location>
</feature>
<keyword evidence="4" id="KW-1185">Reference proteome</keyword>
<feature type="compositionally biased region" description="Low complexity" evidence="1">
    <location>
        <begin position="43"/>
        <end position="140"/>
    </location>
</feature>
<feature type="compositionally biased region" description="Polar residues" evidence="1">
    <location>
        <begin position="141"/>
        <end position="153"/>
    </location>
</feature>
<feature type="compositionally biased region" description="Basic and acidic residues" evidence="1">
    <location>
        <begin position="442"/>
        <end position="455"/>
    </location>
</feature>
<evidence type="ECO:0000256" key="1">
    <source>
        <dbReference type="SAM" id="MobiDB-lite"/>
    </source>
</evidence>
<proteinExistence type="predicted"/>
<feature type="compositionally biased region" description="Polar residues" evidence="1">
    <location>
        <begin position="351"/>
        <end position="364"/>
    </location>
</feature>
<keyword evidence="2" id="KW-0472">Membrane</keyword>
<dbReference type="AlphaFoldDB" id="A0AAD5UW16"/>
<accession>A0AAD5UW16</accession>
<gene>
    <name evidence="3" type="ORF">NLI96_g11778</name>
</gene>